<dbReference type="Gene3D" id="1.10.8.500">
    <property type="entry name" value="HAMP domain in histidine kinase"/>
    <property type="match status" value="1"/>
</dbReference>
<dbReference type="AlphaFoldDB" id="A0A6P1TKJ1"/>
<dbReference type="SMART" id="SM00283">
    <property type="entry name" value="MA"/>
    <property type="match status" value="1"/>
</dbReference>
<dbReference type="CDD" id="cd06225">
    <property type="entry name" value="HAMP"/>
    <property type="match status" value="1"/>
</dbReference>
<dbReference type="PANTHER" id="PTHR32089:SF112">
    <property type="entry name" value="LYSOZYME-LIKE PROTEIN-RELATED"/>
    <property type="match status" value="1"/>
</dbReference>
<evidence type="ECO:0000256" key="1">
    <source>
        <dbReference type="ARBA" id="ARBA00023224"/>
    </source>
</evidence>
<comment type="similarity">
    <text evidence="2">Belongs to the methyl-accepting chemotaxis (MCP) protein family.</text>
</comment>
<dbReference type="InterPro" id="IPR004089">
    <property type="entry name" value="MCPsignal_dom"/>
</dbReference>
<dbReference type="Gene3D" id="3.30.450.20">
    <property type="entry name" value="PAS domain"/>
    <property type="match status" value="1"/>
</dbReference>
<feature type="domain" description="Methyl-accepting transducer" evidence="5">
    <location>
        <begin position="424"/>
        <end position="660"/>
    </location>
</feature>
<keyword evidence="1 3" id="KW-0807">Transducer</keyword>
<dbReference type="Gene3D" id="1.10.287.950">
    <property type="entry name" value="Methyl-accepting chemotaxis protein"/>
    <property type="match status" value="1"/>
</dbReference>
<organism evidence="7 8">
    <name type="scientific">Anaerocolumna sedimenticola</name>
    <dbReference type="NCBI Taxonomy" id="2696063"/>
    <lineage>
        <taxon>Bacteria</taxon>
        <taxon>Bacillati</taxon>
        <taxon>Bacillota</taxon>
        <taxon>Clostridia</taxon>
        <taxon>Lachnospirales</taxon>
        <taxon>Lachnospiraceae</taxon>
        <taxon>Anaerocolumna</taxon>
    </lineage>
</organism>
<dbReference type="InterPro" id="IPR003660">
    <property type="entry name" value="HAMP_dom"/>
</dbReference>
<feature type="transmembrane region" description="Helical" evidence="4">
    <location>
        <begin position="43"/>
        <end position="62"/>
    </location>
</feature>
<dbReference type="Pfam" id="PF00015">
    <property type="entry name" value="MCPsignal"/>
    <property type="match status" value="1"/>
</dbReference>
<proteinExistence type="inferred from homology"/>
<keyword evidence="4" id="KW-0812">Transmembrane</keyword>
<dbReference type="Proteomes" id="UP000464314">
    <property type="component" value="Chromosome"/>
</dbReference>
<dbReference type="RefSeq" id="WP_161837637.1">
    <property type="nucleotide sequence ID" value="NZ_CP048000.1"/>
</dbReference>
<dbReference type="PROSITE" id="PS50111">
    <property type="entry name" value="CHEMOTAXIS_TRANSDUC_2"/>
    <property type="match status" value="1"/>
</dbReference>
<reference evidence="7 8" key="1">
    <citation type="submission" date="2020-01" db="EMBL/GenBank/DDBJ databases">
        <title>Genome analysis of Anaerocolumna sp. CBA3638.</title>
        <authorList>
            <person name="Kim J."/>
            <person name="Roh S.W."/>
        </authorList>
    </citation>
    <scope>NUCLEOTIDE SEQUENCE [LARGE SCALE GENOMIC DNA]</scope>
    <source>
        <strain evidence="7 8">CBA3638</strain>
    </source>
</reference>
<dbReference type="CDD" id="cd18774">
    <property type="entry name" value="PDC2_HK_sensor"/>
    <property type="match status" value="1"/>
</dbReference>
<dbReference type="EMBL" id="CP048000">
    <property type="protein sequence ID" value="QHQ60807.1"/>
    <property type="molecule type" value="Genomic_DNA"/>
</dbReference>
<dbReference type="PROSITE" id="PS50885">
    <property type="entry name" value="HAMP"/>
    <property type="match status" value="1"/>
</dbReference>
<protein>
    <submittedName>
        <fullName evidence="7">HAMP domain-containing protein</fullName>
    </submittedName>
</protein>
<evidence type="ECO:0000256" key="3">
    <source>
        <dbReference type="PROSITE-ProRule" id="PRU00284"/>
    </source>
</evidence>
<dbReference type="PANTHER" id="PTHR32089">
    <property type="entry name" value="METHYL-ACCEPTING CHEMOTAXIS PROTEIN MCPB"/>
    <property type="match status" value="1"/>
</dbReference>
<dbReference type="GO" id="GO:0016020">
    <property type="term" value="C:membrane"/>
    <property type="evidence" value="ECO:0007669"/>
    <property type="project" value="InterPro"/>
</dbReference>
<dbReference type="SMART" id="SM00304">
    <property type="entry name" value="HAMP"/>
    <property type="match status" value="1"/>
</dbReference>
<dbReference type="GO" id="GO:0007165">
    <property type="term" value="P:signal transduction"/>
    <property type="evidence" value="ECO:0007669"/>
    <property type="project" value="UniProtKB-KW"/>
</dbReference>
<keyword evidence="8" id="KW-1185">Reference proteome</keyword>
<evidence type="ECO:0000259" key="5">
    <source>
        <dbReference type="PROSITE" id="PS50111"/>
    </source>
</evidence>
<feature type="domain" description="HAMP" evidence="6">
    <location>
        <begin position="353"/>
        <end position="405"/>
    </location>
</feature>
<keyword evidence="4" id="KW-0472">Membrane</keyword>
<evidence type="ECO:0000256" key="4">
    <source>
        <dbReference type="SAM" id="Phobius"/>
    </source>
</evidence>
<name>A0A6P1TKJ1_9FIRM</name>
<dbReference type="SUPFAM" id="SSF58104">
    <property type="entry name" value="Methyl-accepting chemotaxis protein (MCP) signaling domain"/>
    <property type="match status" value="1"/>
</dbReference>
<feature type="transmembrane region" description="Helical" evidence="4">
    <location>
        <begin position="331"/>
        <end position="351"/>
    </location>
</feature>
<sequence length="710" mass="77931">MRNHKQLIEGVTALRPEFKEKKMETRSKKQNSGPGKFGIRTKLIIGFIIPVLFILLLGLISYTKASQGLIANYEQATKKTIDMTANYIGFGLNSADAVALQYTVDKDISGYALGLYNSKPLEMSNLMTSVNNDMMAKAMSEQFIESIQIITRSDVKIFSSKNKNMDGFYDELLKEKEGEYLNNTEKKSYWIGEHSFTDSKLGTTKEDYSLSLLKNFEAKNACVIIDIKSKTIDSILKGLDLGKNSLVGLITADGREILLNSTDKNNQDFKFSSESYFKKSVKAKEASGSEYVTYKSEEYLYLYSKVGDTGVIISALIPKAYIMKQANDIKYSTVILVALACIAAIITGTYLSTGISNCIQSITKKLKQISEGDLTVTVTVKRKDEFAVLANNITDMLGNMRGLIQKVARVSRLVSDSARNVKETSKAIAGTSTNISSAINEIGHGISGQAEDSQSCLMQMDELSQKITVVNENIGEIQRVTNDTKQRITKGITTMEELTKQSEATNNITKYVVDNITALEAKSNSIKQIIKVINEIADQTSLLSLNASIEAARAGEAGRGFAVVADEIRKLADGSIQAANEIKRVVEEIITQTTDTVTTAKRAENIVARQDDIVNTTISSFRNMSIGVERLINNLEVIEQNIKNMEGAREGTLSAVESISAISEETLAASYSVDETVELQNNSVDALENASVVLNENAVELDAAINLFRI</sequence>
<evidence type="ECO:0000313" key="7">
    <source>
        <dbReference type="EMBL" id="QHQ60807.1"/>
    </source>
</evidence>
<evidence type="ECO:0000259" key="6">
    <source>
        <dbReference type="PROSITE" id="PS50885"/>
    </source>
</evidence>
<dbReference type="KEGG" id="anr:Ana3638_08530"/>
<dbReference type="Pfam" id="PF00672">
    <property type="entry name" value="HAMP"/>
    <property type="match status" value="1"/>
</dbReference>
<evidence type="ECO:0000313" key="8">
    <source>
        <dbReference type="Proteomes" id="UP000464314"/>
    </source>
</evidence>
<gene>
    <name evidence="7" type="ORF">Ana3638_08530</name>
</gene>
<evidence type="ECO:0000256" key="2">
    <source>
        <dbReference type="ARBA" id="ARBA00029447"/>
    </source>
</evidence>
<accession>A0A6P1TKJ1</accession>
<keyword evidence="4" id="KW-1133">Transmembrane helix</keyword>